<feature type="signal peptide" evidence="2">
    <location>
        <begin position="1"/>
        <end position="22"/>
    </location>
</feature>
<evidence type="ECO:0000313" key="4">
    <source>
        <dbReference type="Proteomes" id="UP001227964"/>
    </source>
</evidence>
<feature type="chain" id="PRO_5046863221" evidence="2">
    <location>
        <begin position="23"/>
        <end position="325"/>
    </location>
</feature>
<dbReference type="InterPro" id="IPR018389">
    <property type="entry name" value="DctP_fam"/>
</dbReference>
<dbReference type="Proteomes" id="UP001227964">
    <property type="component" value="Unassembled WGS sequence"/>
</dbReference>
<proteinExistence type="predicted"/>
<keyword evidence="1 2" id="KW-0732">Signal</keyword>
<dbReference type="NCBIfam" id="NF037995">
    <property type="entry name" value="TRAP_S1"/>
    <property type="match status" value="1"/>
</dbReference>
<sequence length="325" mass="36114">MCRKFALCMSLVMSLTLSQVLAAEQFRVLSSWDDSYEPVGQILGGFLERLEEESNGEITSRVSGPETFPPFEQLDPVSRGLMDMLFTNGAYHYNDTAVAMSLDSLIGGPDKLRESGIWDYVDERYQERGLKLIAVLYDMNGYAIMLREALDPDNGLKGRRIRGTPIYHPVIEALGASPVVLSASEIYPALERGVVDGAAWPTVGPVGLRLYEVADYMLRPSFGQVGHEVFMSLDKWNSLDEETRDLISKVAEEYESEAVEKFNEIVAAEEATLEEKGVTITELNEKQQAQVDKAWFQGAMDLAEKQSPEAVKRIRELAADAGMAP</sequence>
<organism evidence="3 4">
    <name type="scientific">Marinobacter azerbaijanicus</name>
    <dbReference type="NCBI Taxonomy" id="3050455"/>
    <lineage>
        <taxon>Bacteria</taxon>
        <taxon>Pseudomonadati</taxon>
        <taxon>Pseudomonadota</taxon>
        <taxon>Gammaproteobacteria</taxon>
        <taxon>Pseudomonadales</taxon>
        <taxon>Marinobacteraceae</taxon>
        <taxon>Marinobacter</taxon>
    </lineage>
</organism>
<dbReference type="Gene3D" id="3.40.190.170">
    <property type="entry name" value="Bacterial extracellular solute-binding protein, family 7"/>
    <property type="match status" value="1"/>
</dbReference>
<reference evidence="3 4" key="1">
    <citation type="submission" date="2023-06" db="EMBL/GenBank/DDBJ databases">
        <title>Marinobacter azerbaijanicus a moderately halophilic, isolated from Urmia Lake in Azerbaijan region of Iran.</title>
        <authorList>
            <person name="Sanchez-Porro C."/>
            <person name="Aghdam E.M."/>
            <person name="Saheb S.M."/>
            <person name="Tarhriz V."/>
            <person name="Kazemi E."/>
            <person name="Ammozegar M.A."/>
            <person name="Ventosa A."/>
            <person name="Hejazi M.S."/>
        </authorList>
    </citation>
    <scope>NUCLEOTIDE SEQUENCE [LARGE SCALE GENOMIC DNA]</scope>
    <source>
        <strain evidence="3 4">TBZ242</strain>
    </source>
</reference>
<dbReference type="PANTHER" id="PTHR33376:SF5">
    <property type="entry name" value="EXTRACYTOPLASMIC SOLUTE RECEPTOR PROTEIN"/>
    <property type="match status" value="1"/>
</dbReference>
<dbReference type="PANTHER" id="PTHR33376">
    <property type="match status" value="1"/>
</dbReference>
<protein>
    <submittedName>
        <fullName evidence="3">TRAP transporter substrate-binding protein DctP</fullName>
    </submittedName>
</protein>
<accession>A0ABT7IGB4</accession>
<evidence type="ECO:0000313" key="3">
    <source>
        <dbReference type="EMBL" id="MDL0433209.1"/>
    </source>
</evidence>
<dbReference type="EMBL" id="JASSVS010000012">
    <property type="protein sequence ID" value="MDL0433209.1"/>
    <property type="molecule type" value="Genomic_DNA"/>
</dbReference>
<dbReference type="InterPro" id="IPR038404">
    <property type="entry name" value="TRAP_DctP_sf"/>
</dbReference>
<dbReference type="RefSeq" id="WP_150994221.1">
    <property type="nucleotide sequence ID" value="NZ_JASSVS010000012.1"/>
</dbReference>
<name>A0ABT7IGB4_9GAMM</name>
<dbReference type="Pfam" id="PF03480">
    <property type="entry name" value="DctP"/>
    <property type="match status" value="1"/>
</dbReference>
<comment type="caution">
    <text evidence="3">The sequence shown here is derived from an EMBL/GenBank/DDBJ whole genome shotgun (WGS) entry which is preliminary data.</text>
</comment>
<keyword evidence="4" id="KW-1185">Reference proteome</keyword>
<gene>
    <name evidence="3" type="primary">dctP</name>
    <name evidence="3" type="ORF">QPM17_18880</name>
</gene>
<evidence type="ECO:0000256" key="1">
    <source>
        <dbReference type="ARBA" id="ARBA00022729"/>
    </source>
</evidence>
<evidence type="ECO:0000256" key="2">
    <source>
        <dbReference type="SAM" id="SignalP"/>
    </source>
</evidence>